<sequence>MPPQRRETKFVLVKWVECKLGPCKDVVHQDNIMADQNYPAIEEGQTRIILCGKRNIHRKGKILKRGSERALKLLRVGPDGSLGDVGPCIPTRRECEHFHALSTRRAEAEALADADAYDTILDHNASWDAPNVQGEMLKPDEGTLSARVFSVEEVTALARALPPNPTTEQVREVLWSLPCLRQQDPQNERALVPGIKCYVNTHVLSTLHRQYKDKKNLGLYMGALLRTLVPERVLAVPHLTARGMCKPGSVGLPKPIYEAIKVYMEHRMQPPKNGWANAINSIINVCRTKLLTQRLSSATEASIRRQNDRLQSETQEVQEQNVGLQNLQQPLQENLDQVMGHMNLQQGDLQEQQQEQEQDTFAALLAQSIMT</sequence>
<evidence type="ECO:0000313" key="3">
    <source>
        <dbReference type="EMBL" id="KAK3925229.1"/>
    </source>
</evidence>
<evidence type="ECO:0000256" key="1">
    <source>
        <dbReference type="SAM" id="Coils"/>
    </source>
</evidence>
<feature type="domain" description="BEN" evidence="2">
    <location>
        <begin position="192"/>
        <end position="297"/>
    </location>
</feature>
<dbReference type="Proteomes" id="UP001219518">
    <property type="component" value="Unassembled WGS sequence"/>
</dbReference>
<dbReference type="EMBL" id="JAHWGI010001223">
    <property type="protein sequence ID" value="KAK3925229.1"/>
    <property type="molecule type" value="Genomic_DNA"/>
</dbReference>
<accession>A0AAE1HPZ3</accession>
<dbReference type="GO" id="GO:0003677">
    <property type="term" value="F:DNA binding"/>
    <property type="evidence" value="ECO:0007669"/>
    <property type="project" value="InterPro"/>
</dbReference>
<proteinExistence type="predicted"/>
<reference evidence="3" key="2">
    <citation type="journal article" date="2023" name="BMC Genomics">
        <title>Pest status, molecular evolution, and epigenetic factors derived from the genome assembly of Frankliniella fusca, a thysanopteran phytovirus vector.</title>
        <authorList>
            <person name="Catto M.A."/>
            <person name="Labadie P.E."/>
            <person name="Jacobson A.L."/>
            <person name="Kennedy G.G."/>
            <person name="Srinivasan R."/>
            <person name="Hunt B.G."/>
        </authorList>
    </citation>
    <scope>NUCLEOTIDE SEQUENCE</scope>
    <source>
        <strain evidence="3">PL_HMW_Pooled</strain>
    </source>
</reference>
<organism evidence="3 4">
    <name type="scientific">Frankliniella fusca</name>
    <dbReference type="NCBI Taxonomy" id="407009"/>
    <lineage>
        <taxon>Eukaryota</taxon>
        <taxon>Metazoa</taxon>
        <taxon>Ecdysozoa</taxon>
        <taxon>Arthropoda</taxon>
        <taxon>Hexapoda</taxon>
        <taxon>Insecta</taxon>
        <taxon>Pterygota</taxon>
        <taxon>Neoptera</taxon>
        <taxon>Paraneoptera</taxon>
        <taxon>Thysanoptera</taxon>
        <taxon>Terebrantia</taxon>
        <taxon>Thripoidea</taxon>
        <taxon>Thripidae</taxon>
        <taxon>Frankliniella</taxon>
    </lineage>
</organism>
<keyword evidence="1" id="KW-0175">Coiled coil</keyword>
<gene>
    <name evidence="3" type="ORF">KUF71_002614</name>
</gene>
<reference evidence="3" key="1">
    <citation type="submission" date="2021-07" db="EMBL/GenBank/DDBJ databases">
        <authorList>
            <person name="Catto M.A."/>
            <person name="Jacobson A."/>
            <person name="Kennedy G."/>
            <person name="Labadie P."/>
            <person name="Hunt B.G."/>
            <person name="Srinivasan R."/>
        </authorList>
    </citation>
    <scope>NUCLEOTIDE SEQUENCE</scope>
    <source>
        <strain evidence="3">PL_HMW_Pooled</strain>
        <tissue evidence="3">Head</tissue>
    </source>
</reference>
<keyword evidence="4" id="KW-1185">Reference proteome</keyword>
<feature type="coiled-coil region" evidence="1">
    <location>
        <begin position="300"/>
        <end position="327"/>
    </location>
</feature>
<name>A0AAE1HPZ3_9NEOP</name>
<protein>
    <recommendedName>
        <fullName evidence="2">BEN domain-containing protein</fullName>
    </recommendedName>
</protein>
<dbReference type="PROSITE" id="PS51457">
    <property type="entry name" value="BEN"/>
    <property type="match status" value="1"/>
</dbReference>
<comment type="caution">
    <text evidence="3">The sequence shown here is derived from an EMBL/GenBank/DDBJ whole genome shotgun (WGS) entry which is preliminary data.</text>
</comment>
<evidence type="ECO:0000259" key="2">
    <source>
        <dbReference type="PROSITE" id="PS51457"/>
    </source>
</evidence>
<dbReference type="InterPro" id="IPR018379">
    <property type="entry name" value="BEN_domain"/>
</dbReference>
<evidence type="ECO:0000313" key="4">
    <source>
        <dbReference type="Proteomes" id="UP001219518"/>
    </source>
</evidence>
<dbReference type="AlphaFoldDB" id="A0AAE1HPZ3"/>